<evidence type="ECO:0000313" key="10">
    <source>
        <dbReference type="Proteomes" id="UP000562492"/>
    </source>
</evidence>
<feature type="transmembrane region" description="Helical" evidence="8">
    <location>
        <begin position="173"/>
        <end position="202"/>
    </location>
</feature>
<keyword evidence="4" id="KW-0808">Transferase</keyword>
<dbReference type="PANTHER" id="PTHR33908:SF11">
    <property type="entry name" value="MEMBRANE PROTEIN"/>
    <property type="match status" value="1"/>
</dbReference>
<evidence type="ECO:0000256" key="8">
    <source>
        <dbReference type="SAM" id="Phobius"/>
    </source>
</evidence>
<protein>
    <recommendedName>
        <fullName evidence="11">Glycosyltransferase RgtA/B/C/D-like domain-containing protein</fullName>
    </recommendedName>
</protein>
<evidence type="ECO:0000313" key="9">
    <source>
        <dbReference type="EMBL" id="MBB6576197.1"/>
    </source>
</evidence>
<evidence type="ECO:0000256" key="5">
    <source>
        <dbReference type="ARBA" id="ARBA00022692"/>
    </source>
</evidence>
<feature type="transmembrane region" description="Helical" evidence="8">
    <location>
        <begin position="120"/>
        <end position="137"/>
    </location>
</feature>
<feature type="transmembrane region" description="Helical" evidence="8">
    <location>
        <begin position="305"/>
        <end position="327"/>
    </location>
</feature>
<feature type="transmembrane region" description="Helical" evidence="8">
    <location>
        <begin position="144"/>
        <end position="161"/>
    </location>
</feature>
<evidence type="ECO:0000256" key="6">
    <source>
        <dbReference type="ARBA" id="ARBA00022989"/>
    </source>
</evidence>
<evidence type="ECO:0000256" key="4">
    <source>
        <dbReference type="ARBA" id="ARBA00022679"/>
    </source>
</evidence>
<feature type="transmembrane region" description="Helical" evidence="8">
    <location>
        <begin position="282"/>
        <end position="298"/>
    </location>
</feature>
<name>A0ABR6RAN3_9BURK</name>
<proteinExistence type="predicted"/>
<feature type="transmembrane region" description="Helical" evidence="8">
    <location>
        <begin position="361"/>
        <end position="382"/>
    </location>
</feature>
<evidence type="ECO:0000256" key="1">
    <source>
        <dbReference type="ARBA" id="ARBA00004651"/>
    </source>
</evidence>
<evidence type="ECO:0008006" key="11">
    <source>
        <dbReference type="Google" id="ProtNLM"/>
    </source>
</evidence>
<dbReference type="RefSeq" id="WP_184704412.1">
    <property type="nucleotide sequence ID" value="NZ_JACHKZ010000001.1"/>
</dbReference>
<evidence type="ECO:0000256" key="3">
    <source>
        <dbReference type="ARBA" id="ARBA00022676"/>
    </source>
</evidence>
<evidence type="ECO:0000256" key="2">
    <source>
        <dbReference type="ARBA" id="ARBA00022475"/>
    </source>
</evidence>
<dbReference type="EMBL" id="JACHKZ010000001">
    <property type="protein sequence ID" value="MBB6576197.1"/>
    <property type="molecule type" value="Genomic_DNA"/>
</dbReference>
<organism evidence="9 10">
    <name type="scientific">Comamonas odontotermitis</name>
    <dbReference type="NCBI Taxonomy" id="379895"/>
    <lineage>
        <taxon>Bacteria</taxon>
        <taxon>Pseudomonadati</taxon>
        <taxon>Pseudomonadota</taxon>
        <taxon>Betaproteobacteria</taxon>
        <taxon>Burkholderiales</taxon>
        <taxon>Comamonadaceae</taxon>
        <taxon>Comamonas</taxon>
    </lineage>
</organism>
<reference evidence="9 10" key="1">
    <citation type="submission" date="2020-08" db="EMBL/GenBank/DDBJ databases">
        <title>Functional genomics of gut bacteria from endangered species of beetles.</title>
        <authorList>
            <person name="Carlos-Shanley C."/>
        </authorList>
    </citation>
    <scope>NUCLEOTIDE SEQUENCE [LARGE SCALE GENOMIC DNA]</scope>
    <source>
        <strain evidence="9 10">S00124</strain>
    </source>
</reference>
<feature type="transmembrane region" description="Helical" evidence="8">
    <location>
        <begin position="63"/>
        <end position="83"/>
    </location>
</feature>
<dbReference type="Proteomes" id="UP000562492">
    <property type="component" value="Unassembled WGS sequence"/>
</dbReference>
<feature type="transmembrane region" description="Helical" evidence="8">
    <location>
        <begin position="12"/>
        <end position="33"/>
    </location>
</feature>
<keyword evidence="3" id="KW-0328">Glycosyltransferase</keyword>
<gene>
    <name evidence="9" type="ORF">HNP33_000245</name>
</gene>
<feature type="transmembrane region" description="Helical" evidence="8">
    <location>
        <begin position="90"/>
        <end position="114"/>
    </location>
</feature>
<feature type="transmembrane region" description="Helical" evidence="8">
    <location>
        <begin position="333"/>
        <end position="352"/>
    </location>
</feature>
<dbReference type="InterPro" id="IPR050297">
    <property type="entry name" value="LipidA_mod_glycosyltrf_83"/>
</dbReference>
<dbReference type="PANTHER" id="PTHR33908">
    <property type="entry name" value="MANNOSYLTRANSFERASE YKCB-RELATED"/>
    <property type="match status" value="1"/>
</dbReference>
<evidence type="ECO:0000256" key="7">
    <source>
        <dbReference type="ARBA" id="ARBA00023136"/>
    </source>
</evidence>
<keyword evidence="5 8" id="KW-0812">Transmembrane</keyword>
<comment type="caution">
    <text evidence="9">The sequence shown here is derived from an EMBL/GenBank/DDBJ whole genome shotgun (WGS) entry which is preliminary data.</text>
</comment>
<keyword evidence="6 8" id="KW-1133">Transmembrane helix</keyword>
<keyword evidence="7 8" id="KW-0472">Membrane</keyword>
<keyword evidence="2" id="KW-1003">Cell membrane</keyword>
<sequence length="521" mass="57169">MTILKKPGKIVFLIFAIAIFIRIAIFLQDFSYLDRIFLPDDTYYTLSISRNIAGGFFPSADGVTLTSGFQPLIAFVIAPFFLLEFSNDQAALASIALSGIFGAFACGLFAKLIFTSVNSSLLAFFGGVIVATSPLIIRNDMNGLETSLSMFLCLCAILLYIEYIKTPTIHNAGILGVIIGFMILARVDSAILAAFIGLMIVVRLNVRQVIMVSLIAALVVAPWWGYCIFHFGSPIPESGAAVRQLIEASGGDRMPMEMASDLAASILLDGIHISNISYKEPLIILSVLLSILIIFSRNDRTLDGLLLLILCGIAVSLFYILYLPAFWFFPRYLHISIFAMIASVITAFWFVAQSFDKHGEAIFWGLGLLIILFNINKGVIFFSRPDGSLYNGVAGAKGYREIAIDILSSIPSHSVIGAQQSGALGYYAGENIRVVNLDGVVDSGAYKAIKKRELSKFIIASNIDYIVGWDINVRHMKMHSINSGGNLDLVEVKRFKKQGLDQFILYLVKQQNNPIATMTSH</sequence>
<accession>A0ABR6RAN3</accession>
<comment type="subcellular location">
    <subcellularLocation>
        <location evidence="1">Cell membrane</location>
        <topology evidence="1">Multi-pass membrane protein</topology>
    </subcellularLocation>
</comment>
<keyword evidence="10" id="KW-1185">Reference proteome</keyword>
<feature type="transmembrane region" description="Helical" evidence="8">
    <location>
        <begin position="209"/>
        <end position="231"/>
    </location>
</feature>